<evidence type="ECO:0000256" key="8">
    <source>
        <dbReference type="ARBA" id="ARBA00022825"/>
    </source>
</evidence>
<dbReference type="InterPro" id="IPR022398">
    <property type="entry name" value="Peptidase_S8_His-AS"/>
</dbReference>
<dbReference type="InterPro" id="IPR023827">
    <property type="entry name" value="Peptidase_S8_Asp-AS"/>
</dbReference>
<keyword evidence="8 10" id="KW-0720">Serine protease</keyword>
<comment type="cofactor">
    <cofactor evidence="1">
        <name>Ca(2+)</name>
        <dbReference type="ChEBI" id="CHEBI:29108"/>
    </cofactor>
</comment>
<dbReference type="InterPro" id="IPR023828">
    <property type="entry name" value="Peptidase_S8_Ser-AS"/>
</dbReference>
<comment type="caution">
    <text evidence="13">The sequence shown here is derived from an EMBL/GenBank/DDBJ whole genome shotgun (WGS) entry which is preliminary data.</text>
</comment>
<dbReference type="PRINTS" id="PR00723">
    <property type="entry name" value="SUBTILISIN"/>
</dbReference>
<evidence type="ECO:0000256" key="1">
    <source>
        <dbReference type="ARBA" id="ARBA00001913"/>
    </source>
</evidence>
<sequence length="310" mass="33789">MSTEVVVPKVLKTTHSQKNYGISIVNAEDFWQEGYKGQGVNIAVIDSGCDYHEELNRNIIDVFNLTTDDNGNLNVVTDHYGHGTHVAGIIAATNESNLIGIAPEANLVIIKVINQQGNSDAQTLIKGIELALNWRGKNGEKIDIINLSLGSKKDNEELRNVIKFAVSQNVFIVTAAGNEGDGSDITDELSYPGFYEEVIQIGAIDEEFRLAKFSNTNSTIDYLSPGDKIFSTYKDNTYQTLSGTSMAAPQASGAIALLLSYLKSNNIDYTQELVDLYLRLNAIELSGYSEKAQGKGVLHLNKMVGEEDGS</sequence>
<comment type="subcellular location">
    <subcellularLocation>
        <location evidence="2">Secreted</location>
    </subcellularLocation>
</comment>
<dbReference type="EMBL" id="LXLT01000117">
    <property type="protein sequence ID" value="OFD69946.1"/>
    <property type="molecule type" value="Genomic_DNA"/>
</dbReference>
<accession>A0A1E8AY34</accession>
<feature type="active site" description="Charge relay system" evidence="10">
    <location>
        <position position="46"/>
    </location>
</feature>
<feature type="domain" description="Peptidase S8/S53" evidence="12">
    <location>
        <begin position="37"/>
        <end position="282"/>
    </location>
</feature>
<evidence type="ECO:0000256" key="10">
    <source>
        <dbReference type="PROSITE-ProRule" id="PRU01240"/>
    </source>
</evidence>
<dbReference type="AlphaFoldDB" id="A0A1E8AY34"/>
<comment type="similarity">
    <text evidence="3 10 11">Belongs to the peptidase S8 family.</text>
</comment>
<proteinExistence type="inferred from homology"/>
<keyword evidence="4" id="KW-0964">Secreted</keyword>
<dbReference type="SUPFAM" id="SSF52743">
    <property type="entry name" value="Subtilisin-like"/>
    <property type="match status" value="1"/>
</dbReference>
<dbReference type="PANTHER" id="PTHR43806:SF11">
    <property type="entry name" value="CEREVISIN-RELATED"/>
    <property type="match status" value="1"/>
</dbReference>
<evidence type="ECO:0000256" key="11">
    <source>
        <dbReference type="RuleBase" id="RU003355"/>
    </source>
</evidence>
<reference evidence="13 14" key="1">
    <citation type="submission" date="2016-05" db="EMBL/GenBank/DDBJ databases">
        <title>Bacillus thuringiensis and Bacillus weihenstephanensis as novel biocontrol agents of wilt causing Verticillium species.</title>
        <authorList>
            <person name="Hollensteiner J."/>
            <person name="Wemheuer F."/>
            <person name="Harting R."/>
            <person name="Kolarzyk A."/>
            <person name="Diaz-Valerio S."/>
            <person name="Poehlein A."/>
            <person name="Brzuszkiewicz E."/>
            <person name="Nesemann K."/>
            <person name="Braus-Stromeyer S."/>
            <person name="Braus G."/>
            <person name="Daniel R."/>
            <person name="Liesegang H."/>
        </authorList>
    </citation>
    <scope>NUCLEOTIDE SEQUENCE [LARGE SCALE GENOMIC DNA]</scope>
    <source>
        <strain evidence="13 14">GOE8</strain>
    </source>
</reference>
<dbReference type="InterPro" id="IPR000209">
    <property type="entry name" value="Peptidase_S8/S53_dom"/>
</dbReference>
<evidence type="ECO:0000256" key="5">
    <source>
        <dbReference type="ARBA" id="ARBA00022670"/>
    </source>
</evidence>
<keyword evidence="5 10" id="KW-0645">Protease</keyword>
<protein>
    <submittedName>
        <fullName evidence="13">Serine protease</fullName>
    </submittedName>
</protein>
<dbReference type="Pfam" id="PF00082">
    <property type="entry name" value="Peptidase_S8"/>
    <property type="match status" value="1"/>
</dbReference>
<evidence type="ECO:0000256" key="2">
    <source>
        <dbReference type="ARBA" id="ARBA00004613"/>
    </source>
</evidence>
<gene>
    <name evidence="13" type="ORF">BWGOE8_58670</name>
</gene>
<keyword evidence="6" id="KW-0479">Metal-binding</keyword>
<dbReference type="RefSeq" id="WP_070145978.1">
    <property type="nucleotide sequence ID" value="NZ_LXLT01000117.1"/>
</dbReference>
<evidence type="ECO:0000256" key="4">
    <source>
        <dbReference type="ARBA" id="ARBA00022525"/>
    </source>
</evidence>
<keyword evidence="7 10" id="KW-0378">Hydrolase</keyword>
<dbReference type="PROSITE" id="PS00136">
    <property type="entry name" value="SUBTILASE_ASP"/>
    <property type="match status" value="1"/>
</dbReference>
<dbReference type="GO" id="GO:0006508">
    <property type="term" value="P:proteolysis"/>
    <property type="evidence" value="ECO:0007669"/>
    <property type="project" value="UniProtKB-KW"/>
</dbReference>
<dbReference type="GO" id="GO:0005576">
    <property type="term" value="C:extracellular region"/>
    <property type="evidence" value="ECO:0007669"/>
    <property type="project" value="UniProtKB-SubCell"/>
</dbReference>
<feature type="active site" description="Charge relay system" evidence="10">
    <location>
        <position position="245"/>
    </location>
</feature>
<dbReference type="PROSITE" id="PS00138">
    <property type="entry name" value="SUBTILASE_SER"/>
    <property type="match status" value="1"/>
</dbReference>
<evidence type="ECO:0000256" key="9">
    <source>
        <dbReference type="ARBA" id="ARBA00022837"/>
    </source>
</evidence>
<dbReference type="Proteomes" id="UP000175706">
    <property type="component" value="Unassembled WGS sequence"/>
</dbReference>
<dbReference type="GO" id="GO:0046872">
    <property type="term" value="F:metal ion binding"/>
    <property type="evidence" value="ECO:0007669"/>
    <property type="project" value="UniProtKB-KW"/>
</dbReference>
<keyword evidence="9" id="KW-0106">Calcium</keyword>
<evidence type="ECO:0000256" key="7">
    <source>
        <dbReference type="ARBA" id="ARBA00022801"/>
    </source>
</evidence>
<dbReference type="PANTHER" id="PTHR43806">
    <property type="entry name" value="PEPTIDASE S8"/>
    <property type="match status" value="1"/>
</dbReference>
<name>A0A1E8AY34_BACMY</name>
<dbReference type="InterPro" id="IPR050131">
    <property type="entry name" value="Peptidase_S8_subtilisin-like"/>
</dbReference>
<dbReference type="CDD" id="cd07477">
    <property type="entry name" value="Peptidases_S8_Subtilisin_subset"/>
    <property type="match status" value="1"/>
</dbReference>
<organism evidence="13 14">
    <name type="scientific">Bacillus mycoides</name>
    <dbReference type="NCBI Taxonomy" id="1405"/>
    <lineage>
        <taxon>Bacteria</taxon>
        <taxon>Bacillati</taxon>
        <taxon>Bacillota</taxon>
        <taxon>Bacilli</taxon>
        <taxon>Bacillales</taxon>
        <taxon>Bacillaceae</taxon>
        <taxon>Bacillus</taxon>
        <taxon>Bacillus cereus group</taxon>
    </lineage>
</organism>
<dbReference type="InterPro" id="IPR036852">
    <property type="entry name" value="Peptidase_S8/S53_dom_sf"/>
</dbReference>
<evidence type="ECO:0000313" key="13">
    <source>
        <dbReference type="EMBL" id="OFD69946.1"/>
    </source>
</evidence>
<dbReference type="InterPro" id="IPR015500">
    <property type="entry name" value="Peptidase_S8_subtilisin-rel"/>
</dbReference>
<dbReference type="PROSITE" id="PS00137">
    <property type="entry name" value="SUBTILASE_HIS"/>
    <property type="match status" value="1"/>
</dbReference>
<feature type="active site" description="Charge relay system" evidence="10">
    <location>
        <position position="82"/>
    </location>
</feature>
<dbReference type="InterPro" id="IPR034202">
    <property type="entry name" value="Subtilisin_Carlsberg-like"/>
</dbReference>
<evidence type="ECO:0000256" key="3">
    <source>
        <dbReference type="ARBA" id="ARBA00011073"/>
    </source>
</evidence>
<dbReference type="PROSITE" id="PS51892">
    <property type="entry name" value="SUBTILASE"/>
    <property type="match status" value="1"/>
</dbReference>
<evidence type="ECO:0000256" key="6">
    <source>
        <dbReference type="ARBA" id="ARBA00022723"/>
    </source>
</evidence>
<dbReference type="GO" id="GO:0004252">
    <property type="term" value="F:serine-type endopeptidase activity"/>
    <property type="evidence" value="ECO:0007669"/>
    <property type="project" value="UniProtKB-UniRule"/>
</dbReference>
<dbReference type="Gene3D" id="3.40.50.200">
    <property type="entry name" value="Peptidase S8/S53 domain"/>
    <property type="match status" value="1"/>
</dbReference>
<evidence type="ECO:0000259" key="12">
    <source>
        <dbReference type="Pfam" id="PF00082"/>
    </source>
</evidence>
<evidence type="ECO:0000313" key="14">
    <source>
        <dbReference type="Proteomes" id="UP000175706"/>
    </source>
</evidence>